<keyword evidence="2" id="KW-0732">Signal</keyword>
<dbReference type="InterPro" id="IPR014044">
    <property type="entry name" value="CAP_dom"/>
</dbReference>
<comment type="caution">
    <text evidence="4">The sequence shown here is derived from an EMBL/GenBank/DDBJ whole genome shotgun (WGS) entry which is preliminary data.</text>
</comment>
<evidence type="ECO:0000256" key="2">
    <source>
        <dbReference type="SAM" id="SignalP"/>
    </source>
</evidence>
<dbReference type="PANTHER" id="PTHR10334">
    <property type="entry name" value="CYSTEINE-RICH SECRETORY PROTEIN-RELATED"/>
    <property type="match status" value="1"/>
</dbReference>
<organism evidence="4 5">
    <name type="scientific">Cloeon dipterum</name>
    <dbReference type="NCBI Taxonomy" id="197152"/>
    <lineage>
        <taxon>Eukaryota</taxon>
        <taxon>Metazoa</taxon>
        <taxon>Ecdysozoa</taxon>
        <taxon>Arthropoda</taxon>
        <taxon>Hexapoda</taxon>
        <taxon>Insecta</taxon>
        <taxon>Pterygota</taxon>
        <taxon>Palaeoptera</taxon>
        <taxon>Ephemeroptera</taxon>
        <taxon>Pisciforma</taxon>
        <taxon>Baetidae</taxon>
        <taxon>Cloeon</taxon>
    </lineage>
</organism>
<dbReference type="InterPro" id="IPR035940">
    <property type="entry name" value="CAP_sf"/>
</dbReference>
<feature type="domain" description="SCP" evidence="3">
    <location>
        <begin position="59"/>
        <end position="222"/>
    </location>
</feature>
<protein>
    <recommendedName>
        <fullName evidence="3">SCP domain-containing protein</fullName>
    </recommendedName>
</protein>
<keyword evidence="1" id="KW-1133">Transmembrane helix</keyword>
<name>A0A8S1D3X1_9INSE</name>
<feature type="signal peptide" evidence="2">
    <location>
        <begin position="1"/>
        <end position="22"/>
    </location>
</feature>
<dbReference type="OrthoDB" id="414826at2759"/>
<evidence type="ECO:0000259" key="3">
    <source>
        <dbReference type="SMART" id="SM00198"/>
    </source>
</evidence>
<dbReference type="AlphaFoldDB" id="A0A8S1D3X1"/>
<evidence type="ECO:0000313" key="5">
    <source>
        <dbReference type="Proteomes" id="UP000494165"/>
    </source>
</evidence>
<dbReference type="Proteomes" id="UP000494165">
    <property type="component" value="Unassembled WGS sequence"/>
</dbReference>
<sequence length="1143" mass="132611">MRSRNSLLLLMGLLGLVGPGWACDDPKYAKYEGKNHVMCVKSPTNCPQRHIVERELTDHDKRSLVNLFNIFRSLAATGKLGGYPPAMKMEQLTWDEELATLTKKIATFCEKLDQFDVSVDRFDVVQFHEELKQPYNATVEKDKMLLKIVFDIFRRAFDHTYPANNLENYDPSLNTITAGFLTQLLWDRTKYVGCGYRYHVYKRTSGYRKLFCIFGPAGNVKGEPVYRVGEPNCEKESKEFPGLCVTEEDEQKFLPLPCEDKELNVKYKSALCTFRSELYRWIGRGFVGNTWVCDDPKYAKYMDLNHVMCNESPSSCVGNLVKERGLTDHDRRALLYFINMFRSVTATGKLSGFPPASNMQQLTWDDELANLTNKMSYFCNLRLNQYDLTVDRFKVSQFFEEITEDYDQTTEKDKKIFEFTRDVFKSAFDKNVYRPYNSPRYHEPRGNKKLVADSLIQLLWGRSKYIGCGYWYRYHKSWSSHTRLLFCAFGPAGKVKGELVYKVGEPSCERESNEFPGLCVTEEDEKKFLPLPCEDNEFNATYGMRLCAGREKMREKIIDKFVGHGWDCNDPKYAGLKRKNHVMCATPPNKCYKLKFLVQNLTDHDKGALLYAFNLLRSWTASGNTTNYPSASNMQQLTWDDELATMAQRAFSFCENYDFYNYALSENRFEVSLVYLETTEKYDMATEDDKRLLEFAFDMYKRAINQTDPKKHSTHNTKKEKGQLLWDRNKYVGCGYRYHTESDSRVTGNRKLLCLFGPAVHVEGESMYSIGEPSCEKESKEFPGLCVTEETEQKFLPLPCEDSEFNATYGTPLCASREEQSKWIRAEKSCHDPKYAKFKDRNHVMCAETPASCPKKKIIDRNITDYDKRALLYTLNVFRSLTATGQTGGYPAAVNMQQLTWDEELATLANKMSTLCNNLEQYDVSVERFDVSQFHEDIIEGFDSTTAKEKKILDIALQVYNRVFDRTYPARFLAKYNSSRNPDKANGLTQLLWDRTKYVGCGFRFHIDLANTAYRKLFCLFGPAGNVEGEPVYEMGEPDCDRESSEFDGLCLTEEDEKKSLPIPCNDCDFKWMYGKKLCSSKKEMYKWMGKDVPFPYLNCWDNWWRRRVRAALYAFFTSAVLLAFWHAYLSDKLCFPIRIFLV</sequence>
<keyword evidence="1" id="KW-0472">Membrane</keyword>
<evidence type="ECO:0000256" key="1">
    <source>
        <dbReference type="SAM" id="Phobius"/>
    </source>
</evidence>
<keyword evidence="1" id="KW-0812">Transmembrane</keyword>
<evidence type="ECO:0000313" key="4">
    <source>
        <dbReference type="EMBL" id="CAB3378351.1"/>
    </source>
</evidence>
<gene>
    <name evidence="4" type="ORF">CLODIP_2_CD03428</name>
</gene>
<feature type="chain" id="PRO_5035885670" description="SCP domain-containing protein" evidence="2">
    <location>
        <begin position="23"/>
        <end position="1143"/>
    </location>
</feature>
<proteinExistence type="predicted"/>
<dbReference type="SUPFAM" id="SSF55797">
    <property type="entry name" value="PR-1-like"/>
    <property type="match status" value="4"/>
</dbReference>
<dbReference type="EMBL" id="CADEPI010000162">
    <property type="protein sequence ID" value="CAB3378351.1"/>
    <property type="molecule type" value="Genomic_DNA"/>
</dbReference>
<feature type="transmembrane region" description="Helical" evidence="1">
    <location>
        <begin position="1111"/>
        <end position="1130"/>
    </location>
</feature>
<dbReference type="InterPro" id="IPR001283">
    <property type="entry name" value="CRISP-related"/>
</dbReference>
<dbReference type="Gene3D" id="3.40.33.10">
    <property type="entry name" value="CAP"/>
    <property type="match status" value="4"/>
</dbReference>
<keyword evidence="5" id="KW-1185">Reference proteome</keyword>
<reference evidence="4 5" key="1">
    <citation type="submission" date="2020-04" db="EMBL/GenBank/DDBJ databases">
        <authorList>
            <person name="Alioto T."/>
            <person name="Alioto T."/>
            <person name="Gomez Garrido J."/>
        </authorList>
    </citation>
    <scope>NUCLEOTIDE SEQUENCE [LARGE SCALE GENOMIC DNA]</scope>
</reference>
<dbReference type="Pfam" id="PF00188">
    <property type="entry name" value="CAP"/>
    <property type="match status" value="4"/>
</dbReference>
<dbReference type="CDD" id="cd05380">
    <property type="entry name" value="CAP_euk"/>
    <property type="match status" value="4"/>
</dbReference>
<dbReference type="SMART" id="SM00198">
    <property type="entry name" value="SCP"/>
    <property type="match status" value="1"/>
</dbReference>
<accession>A0A8S1D3X1</accession>